<evidence type="ECO:0000256" key="1">
    <source>
        <dbReference type="ARBA" id="ARBA00022741"/>
    </source>
</evidence>
<evidence type="ECO:0000313" key="5">
    <source>
        <dbReference type="EMBL" id="OKH37834.1"/>
    </source>
</evidence>
<dbReference type="PANTHER" id="PTHR32309:SF13">
    <property type="entry name" value="FERRIC ENTEROBACTIN TRANSPORT PROTEIN FEPE"/>
    <property type="match status" value="1"/>
</dbReference>
<dbReference type="InterPro" id="IPR027417">
    <property type="entry name" value="P-loop_NTPase"/>
</dbReference>
<name>A0A1U7IKP5_9CYAN</name>
<dbReference type="SUPFAM" id="SSF52540">
    <property type="entry name" value="P-loop containing nucleoside triphosphate hydrolases"/>
    <property type="match status" value="1"/>
</dbReference>
<gene>
    <name evidence="5" type="ORF">NIES2119_11815</name>
</gene>
<feature type="domain" description="CobQ/CobB/MinD/ParA nucleotide binding" evidence="4">
    <location>
        <begin position="506"/>
        <end position="684"/>
    </location>
</feature>
<protein>
    <recommendedName>
        <fullName evidence="4">CobQ/CobB/MinD/ParA nucleotide binding domain-containing protein</fullName>
    </recommendedName>
</protein>
<evidence type="ECO:0000259" key="4">
    <source>
        <dbReference type="Pfam" id="PF01656"/>
    </source>
</evidence>
<dbReference type="AlphaFoldDB" id="A0A1U7IKP5"/>
<dbReference type="PANTHER" id="PTHR32309">
    <property type="entry name" value="TYROSINE-PROTEIN KINASE"/>
    <property type="match status" value="1"/>
</dbReference>
<organism evidence="5 6">
    <name type="scientific">[Phormidium ambiguum] IAM M-71</name>
    <dbReference type="NCBI Taxonomy" id="454136"/>
    <lineage>
        <taxon>Bacteria</taxon>
        <taxon>Bacillati</taxon>
        <taxon>Cyanobacteriota</taxon>
        <taxon>Cyanophyceae</taxon>
        <taxon>Oscillatoriophycideae</taxon>
        <taxon>Aerosakkonematales</taxon>
        <taxon>Aerosakkonemataceae</taxon>
        <taxon>Floridanema</taxon>
    </lineage>
</organism>
<dbReference type="GO" id="GO:0005524">
    <property type="term" value="F:ATP binding"/>
    <property type="evidence" value="ECO:0007669"/>
    <property type="project" value="UniProtKB-KW"/>
</dbReference>
<reference evidence="5 6" key="1">
    <citation type="submission" date="2016-11" db="EMBL/GenBank/DDBJ databases">
        <title>Draft Genome Sequences of Nine Cyanobacterial Strains from Diverse Habitats.</title>
        <authorList>
            <person name="Zhu T."/>
            <person name="Hou S."/>
            <person name="Lu X."/>
            <person name="Hess W.R."/>
        </authorList>
    </citation>
    <scope>NUCLEOTIDE SEQUENCE [LARGE SCALE GENOMIC DNA]</scope>
    <source>
        <strain evidence="5 6">IAM M-71</strain>
    </source>
</reference>
<evidence type="ECO:0000256" key="2">
    <source>
        <dbReference type="ARBA" id="ARBA00022840"/>
    </source>
</evidence>
<keyword evidence="3" id="KW-0812">Transmembrane</keyword>
<keyword evidence="3" id="KW-0472">Membrane</keyword>
<dbReference type="GO" id="GO:0004713">
    <property type="term" value="F:protein tyrosine kinase activity"/>
    <property type="evidence" value="ECO:0007669"/>
    <property type="project" value="TreeGrafter"/>
</dbReference>
<dbReference type="Proteomes" id="UP000185860">
    <property type="component" value="Unassembled WGS sequence"/>
</dbReference>
<feature type="transmembrane region" description="Helical" evidence="3">
    <location>
        <begin position="38"/>
        <end position="56"/>
    </location>
</feature>
<dbReference type="GO" id="GO:0005886">
    <property type="term" value="C:plasma membrane"/>
    <property type="evidence" value="ECO:0007669"/>
    <property type="project" value="TreeGrafter"/>
</dbReference>
<dbReference type="Pfam" id="PF01656">
    <property type="entry name" value="CbiA"/>
    <property type="match status" value="1"/>
</dbReference>
<proteinExistence type="predicted"/>
<dbReference type="Gene3D" id="3.40.50.300">
    <property type="entry name" value="P-loop containing nucleotide triphosphate hydrolases"/>
    <property type="match status" value="1"/>
</dbReference>
<dbReference type="STRING" id="454136.NIES2119_11815"/>
<sequence>MSTRRFQKVSPVDYAPSVSDDEGGLNLGQVVDALRRRVLIIAGMAVLVAVASAIKARDSKPTYQASFEILTKPITVETQVISSVPQTLSNKEGQQAPVKGVDPTKLKVLMSPTILSPIAKKLQSQYPEMDYDEISSKLKVVPQPESEILLVGYTDKDPKKVKAVLDLVAEAYLKYSLEERLADVRQGIDFVDTQLPQLQTRVQTIQDQLQSFRQQHNLIDPDSQGKQLGDQMAKVGQQRFDTQGKLNELQILYQNLSQELARNKNGTMVSSVLSGNANYQKILSQILDIEAQAAKDGSVFQEASPRIQVFREQQDNLRPLLRKEGERVQAELAGRIRELEGQNQFLIQTEKELTQRIKQLSAVSRKYTDIQRELKIATDNLDQFLTKREALRIDAGQRKTPWQILTPPTPPIPSATDVKRSAILGFVLGMLLGVGVALLLEKVSNVIRSAEQVKSLSKLPLLGVIPYNKELKEDRKDHNKSGFVEAFRSLYTNILLLSPDEPIRSIIISSSMPGEGKSTLSIYLAQAAAVLGQKVLLVDADLRLPKLHERLNLDNSFGLSTLIVSDNLDVDLVVHNSYLDSNLSIITAGQIPPDSTQLLSSKKMQGLMNRFEESYDLIIYDMPPFILADVKLLAPRVDGIIMVAGLNKTKVSQLTQTLEDLKLSAVRVLGIVANGSKERNNQMSYYNQSSQPAFTLIQRQK</sequence>
<accession>A0A1U7IKP5</accession>
<dbReference type="InterPro" id="IPR050445">
    <property type="entry name" value="Bact_polysacc_biosynth/exp"/>
</dbReference>
<dbReference type="CDD" id="cd05387">
    <property type="entry name" value="BY-kinase"/>
    <property type="match status" value="1"/>
</dbReference>
<comment type="caution">
    <text evidence="5">The sequence shown here is derived from an EMBL/GenBank/DDBJ whole genome shotgun (WGS) entry which is preliminary data.</text>
</comment>
<keyword evidence="2" id="KW-0067">ATP-binding</keyword>
<evidence type="ECO:0000256" key="3">
    <source>
        <dbReference type="SAM" id="Phobius"/>
    </source>
</evidence>
<keyword evidence="1" id="KW-0547">Nucleotide-binding</keyword>
<dbReference type="NCBIfam" id="TIGR01007">
    <property type="entry name" value="eps_fam"/>
    <property type="match status" value="1"/>
</dbReference>
<keyword evidence="3" id="KW-1133">Transmembrane helix</keyword>
<dbReference type="InterPro" id="IPR005702">
    <property type="entry name" value="Wzc-like_C"/>
</dbReference>
<dbReference type="InterPro" id="IPR002586">
    <property type="entry name" value="CobQ/CobB/MinD/ParA_Nub-bd_dom"/>
</dbReference>
<dbReference type="EMBL" id="MRCE01000010">
    <property type="protein sequence ID" value="OKH37834.1"/>
    <property type="molecule type" value="Genomic_DNA"/>
</dbReference>
<evidence type="ECO:0000313" key="6">
    <source>
        <dbReference type="Proteomes" id="UP000185860"/>
    </source>
</evidence>